<evidence type="ECO:0000256" key="10">
    <source>
        <dbReference type="ARBA" id="ARBA00057735"/>
    </source>
</evidence>
<evidence type="ECO:0000256" key="6">
    <source>
        <dbReference type="ARBA" id="ARBA00022741"/>
    </source>
</evidence>
<keyword evidence="6 11" id="KW-0547">Nucleotide-binding</keyword>
<dbReference type="PANTHER" id="PTHR10344">
    <property type="entry name" value="THYMIDYLATE KINASE"/>
    <property type="match status" value="1"/>
</dbReference>
<evidence type="ECO:0000256" key="3">
    <source>
        <dbReference type="ARBA" id="ARBA00017144"/>
    </source>
</evidence>
<dbReference type="GO" id="GO:0006227">
    <property type="term" value="P:dUDP biosynthetic process"/>
    <property type="evidence" value="ECO:0007669"/>
    <property type="project" value="TreeGrafter"/>
</dbReference>
<dbReference type="KEGG" id="fpn:ABE65_000145"/>
<keyword evidence="4 11" id="KW-0808">Transferase</keyword>
<proteinExistence type="inferred from homology"/>
<evidence type="ECO:0000256" key="5">
    <source>
        <dbReference type="ARBA" id="ARBA00022727"/>
    </source>
</evidence>
<comment type="function">
    <text evidence="10 11">Phosphorylation of dTMP to form dTDP in both de novo and salvage pathways of dTTP synthesis.</text>
</comment>
<dbReference type="RefSeq" id="WP_066390468.1">
    <property type="nucleotide sequence ID" value="NZ_CP015378.1"/>
</dbReference>
<evidence type="ECO:0000313" key="12">
    <source>
        <dbReference type="EMBL" id="ANC75365.1"/>
    </source>
</evidence>
<dbReference type="Gene3D" id="3.40.50.300">
    <property type="entry name" value="P-loop containing nucleotide triphosphate hydrolases"/>
    <property type="match status" value="1"/>
</dbReference>
<feature type="binding site" evidence="11">
    <location>
        <begin position="10"/>
        <end position="17"/>
    </location>
    <ligand>
        <name>ATP</name>
        <dbReference type="ChEBI" id="CHEBI:30616"/>
    </ligand>
</feature>
<dbReference type="GO" id="GO:0005524">
    <property type="term" value="F:ATP binding"/>
    <property type="evidence" value="ECO:0007669"/>
    <property type="project" value="UniProtKB-UniRule"/>
</dbReference>
<dbReference type="SUPFAM" id="SSF52540">
    <property type="entry name" value="P-loop containing nucleoside triphosphate hydrolases"/>
    <property type="match status" value="1"/>
</dbReference>
<dbReference type="FunFam" id="3.40.50.300:FF:000225">
    <property type="entry name" value="Thymidylate kinase"/>
    <property type="match status" value="1"/>
</dbReference>
<sequence>MKGLFITLEGPDGSGKTTQIAKVAEYLRKHEVDFIQTREPGGTAISDKIRALVLDPEHKEMHDLTEVLLYAASRAQHVHEKIIPALEEGKVVLCDRFVDASLAYQGFGLGVGEERVLQVNNIATSGLVPHRSYFVDVSPQVGKERMKARYGTENLDRIEQKDLSYHERVREGFAQIFSRQADRIVRINGEQSPDAVFEEIVKDLDQLLSNHKKK</sequence>
<evidence type="ECO:0000256" key="8">
    <source>
        <dbReference type="ARBA" id="ARBA00022840"/>
    </source>
</evidence>
<evidence type="ECO:0000256" key="4">
    <source>
        <dbReference type="ARBA" id="ARBA00022679"/>
    </source>
</evidence>
<evidence type="ECO:0000313" key="13">
    <source>
        <dbReference type="Proteomes" id="UP000076623"/>
    </source>
</evidence>
<dbReference type="EMBL" id="CP015378">
    <property type="protein sequence ID" value="ANC75365.1"/>
    <property type="molecule type" value="Genomic_DNA"/>
</dbReference>
<organism evidence="12 13">
    <name type="scientific">Fictibacillus phosphorivorans</name>
    <dbReference type="NCBI Taxonomy" id="1221500"/>
    <lineage>
        <taxon>Bacteria</taxon>
        <taxon>Bacillati</taxon>
        <taxon>Bacillota</taxon>
        <taxon>Bacilli</taxon>
        <taxon>Bacillales</taxon>
        <taxon>Fictibacillaceae</taxon>
        <taxon>Fictibacillus</taxon>
    </lineage>
</organism>
<dbReference type="Proteomes" id="UP000076623">
    <property type="component" value="Chromosome"/>
</dbReference>
<dbReference type="InterPro" id="IPR027417">
    <property type="entry name" value="P-loop_NTPase"/>
</dbReference>
<dbReference type="GO" id="GO:0006235">
    <property type="term" value="P:dTTP biosynthetic process"/>
    <property type="evidence" value="ECO:0007669"/>
    <property type="project" value="UniProtKB-UniRule"/>
</dbReference>
<accession>A0A168VP95</accession>
<keyword evidence="7 11" id="KW-0418">Kinase</keyword>
<dbReference type="InterPro" id="IPR018094">
    <property type="entry name" value="Thymidylate_kinase"/>
</dbReference>
<dbReference type="GO" id="GO:0004798">
    <property type="term" value="F:dTMP kinase activity"/>
    <property type="evidence" value="ECO:0007669"/>
    <property type="project" value="UniProtKB-UniRule"/>
</dbReference>
<dbReference type="GO" id="GO:0006233">
    <property type="term" value="P:dTDP biosynthetic process"/>
    <property type="evidence" value="ECO:0007669"/>
    <property type="project" value="InterPro"/>
</dbReference>
<keyword evidence="8 11" id="KW-0067">ATP-binding</keyword>
<dbReference type="CDD" id="cd01672">
    <property type="entry name" value="TMPK"/>
    <property type="match status" value="1"/>
</dbReference>
<dbReference type="PANTHER" id="PTHR10344:SF4">
    <property type="entry name" value="UMP-CMP KINASE 2, MITOCHONDRIAL"/>
    <property type="match status" value="1"/>
</dbReference>
<dbReference type="Pfam" id="PF02223">
    <property type="entry name" value="Thymidylate_kin"/>
    <property type="match status" value="1"/>
</dbReference>
<evidence type="ECO:0000256" key="11">
    <source>
        <dbReference type="HAMAP-Rule" id="MF_00165"/>
    </source>
</evidence>
<comment type="similarity">
    <text evidence="1 11">Belongs to the thymidylate kinase family.</text>
</comment>
<comment type="catalytic activity">
    <reaction evidence="9 11">
        <text>dTMP + ATP = dTDP + ADP</text>
        <dbReference type="Rhea" id="RHEA:13517"/>
        <dbReference type="ChEBI" id="CHEBI:30616"/>
        <dbReference type="ChEBI" id="CHEBI:58369"/>
        <dbReference type="ChEBI" id="CHEBI:63528"/>
        <dbReference type="ChEBI" id="CHEBI:456216"/>
        <dbReference type="EC" id="2.7.4.9"/>
    </reaction>
</comment>
<dbReference type="NCBIfam" id="TIGR00041">
    <property type="entry name" value="DTMP_kinase"/>
    <property type="match status" value="1"/>
</dbReference>
<gene>
    <name evidence="11" type="primary">tmk</name>
    <name evidence="12" type="ORF">ABE65_000145</name>
</gene>
<name>A0A168VP95_9BACL</name>
<reference evidence="12 13" key="1">
    <citation type="submission" date="2016-04" db="EMBL/GenBank/DDBJ databases">
        <title>Complete genome sequence of Fictibacillus phosphorivorans G25-29, a strain toxic to nematodes.</title>
        <authorList>
            <person name="Zheng Z."/>
        </authorList>
    </citation>
    <scope>NUCLEOTIDE SEQUENCE [LARGE SCALE GENOMIC DNA]</scope>
    <source>
        <strain evidence="12 13">G25-29</strain>
    </source>
</reference>
<evidence type="ECO:0000256" key="1">
    <source>
        <dbReference type="ARBA" id="ARBA00009776"/>
    </source>
</evidence>
<dbReference type="EC" id="2.7.4.9" evidence="2 11"/>
<dbReference type="HAMAP" id="MF_00165">
    <property type="entry name" value="Thymidylate_kinase"/>
    <property type="match status" value="1"/>
</dbReference>
<evidence type="ECO:0000256" key="9">
    <source>
        <dbReference type="ARBA" id="ARBA00048743"/>
    </source>
</evidence>
<dbReference type="GO" id="GO:0005829">
    <property type="term" value="C:cytosol"/>
    <property type="evidence" value="ECO:0007669"/>
    <property type="project" value="TreeGrafter"/>
</dbReference>
<evidence type="ECO:0000256" key="7">
    <source>
        <dbReference type="ARBA" id="ARBA00022777"/>
    </source>
</evidence>
<keyword evidence="5 11" id="KW-0545">Nucleotide biosynthesis</keyword>
<protein>
    <recommendedName>
        <fullName evidence="3 11">Thymidylate kinase</fullName>
        <ecNumber evidence="2 11">2.7.4.9</ecNumber>
    </recommendedName>
    <alternativeName>
        <fullName evidence="11">dTMP kinase</fullName>
    </alternativeName>
</protein>
<dbReference type="STRING" id="1221500.ABE65_000145"/>
<keyword evidence="13" id="KW-1185">Reference proteome</keyword>
<dbReference type="InterPro" id="IPR039430">
    <property type="entry name" value="Thymidylate_kin-like_dom"/>
</dbReference>
<evidence type="ECO:0000256" key="2">
    <source>
        <dbReference type="ARBA" id="ARBA00012980"/>
    </source>
</evidence>
<dbReference type="AlphaFoldDB" id="A0A168VP95"/>